<dbReference type="EMBL" id="JBBWWQ010000009">
    <property type="protein sequence ID" value="KAK8938433.1"/>
    <property type="molecule type" value="Genomic_DNA"/>
</dbReference>
<organism evidence="2 3">
    <name type="scientific">Platanthera zijinensis</name>
    <dbReference type="NCBI Taxonomy" id="2320716"/>
    <lineage>
        <taxon>Eukaryota</taxon>
        <taxon>Viridiplantae</taxon>
        <taxon>Streptophyta</taxon>
        <taxon>Embryophyta</taxon>
        <taxon>Tracheophyta</taxon>
        <taxon>Spermatophyta</taxon>
        <taxon>Magnoliopsida</taxon>
        <taxon>Liliopsida</taxon>
        <taxon>Asparagales</taxon>
        <taxon>Orchidaceae</taxon>
        <taxon>Orchidoideae</taxon>
        <taxon>Orchideae</taxon>
        <taxon>Orchidinae</taxon>
        <taxon>Platanthera</taxon>
    </lineage>
</organism>
<keyword evidence="1" id="KW-1133">Transmembrane helix</keyword>
<keyword evidence="1" id="KW-0472">Membrane</keyword>
<dbReference type="Proteomes" id="UP001418222">
    <property type="component" value="Unassembled WGS sequence"/>
</dbReference>
<sequence length="115" mass="13325">MVKENMIVFVPFLQGQRTSRYLSYFGRIKLQETQSWRALVSEPTTRMLSPLIHFHLIISTFIMSIIASTTAQMHLLYSNVPMKSPPGILVVAHPIFLRSGESDRFSLELERMRKQ</sequence>
<comment type="caution">
    <text evidence="2">The sequence shown here is derived from an EMBL/GenBank/DDBJ whole genome shotgun (WGS) entry which is preliminary data.</text>
</comment>
<evidence type="ECO:0000256" key="1">
    <source>
        <dbReference type="SAM" id="Phobius"/>
    </source>
</evidence>
<accession>A0AAP0BGD6</accession>
<dbReference type="AlphaFoldDB" id="A0AAP0BGD6"/>
<reference evidence="2 3" key="1">
    <citation type="journal article" date="2022" name="Nat. Plants">
        <title>Genomes of leafy and leafless Platanthera orchids illuminate the evolution of mycoheterotrophy.</title>
        <authorList>
            <person name="Li M.H."/>
            <person name="Liu K.W."/>
            <person name="Li Z."/>
            <person name="Lu H.C."/>
            <person name="Ye Q.L."/>
            <person name="Zhang D."/>
            <person name="Wang J.Y."/>
            <person name="Li Y.F."/>
            <person name="Zhong Z.M."/>
            <person name="Liu X."/>
            <person name="Yu X."/>
            <person name="Liu D.K."/>
            <person name="Tu X.D."/>
            <person name="Liu B."/>
            <person name="Hao Y."/>
            <person name="Liao X.Y."/>
            <person name="Jiang Y.T."/>
            <person name="Sun W.H."/>
            <person name="Chen J."/>
            <person name="Chen Y.Q."/>
            <person name="Ai Y."/>
            <person name="Zhai J.W."/>
            <person name="Wu S.S."/>
            <person name="Zhou Z."/>
            <person name="Hsiao Y.Y."/>
            <person name="Wu W.L."/>
            <person name="Chen Y.Y."/>
            <person name="Lin Y.F."/>
            <person name="Hsu J.L."/>
            <person name="Li C.Y."/>
            <person name="Wang Z.W."/>
            <person name="Zhao X."/>
            <person name="Zhong W.Y."/>
            <person name="Ma X.K."/>
            <person name="Ma L."/>
            <person name="Huang J."/>
            <person name="Chen G.Z."/>
            <person name="Huang M.Z."/>
            <person name="Huang L."/>
            <person name="Peng D.H."/>
            <person name="Luo Y.B."/>
            <person name="Zou S.Q."/>
            <person name="Chen S.P."/>
            <person name="Lan S."/>
            <person name="Tsai W.C."/>
            <person name="Van de Peer Y."/>
            <person name="Liu Z.J."/>
        </authorList>
    </citation>
    <scope>NUCLEOTIDE SEQUENCE [LARGE SCALE GENOMIC DNA]</scope>
    <source>
        <strain evidence="2">Lor287</strain>
    </source>
</reference>
<keyword evidence="3" id="KW-1185">Reference proteome</keyword>
<proteinExistence type="predicted"/>
<evidence type="ECO:0000313" key="3">
    <source>
        <dbReference type="Proteomes" id="UP001418222"/>
    </source>
</evidence>
<keyword evidence="1" id="KW-0812">Transmembrane</keyword>
<gene>
    <name evidence="2" type="ORF">KSP39_PZI011021</name>
</gene>
<name>A0AAP0BGD6_9ASPA</name>
<evidence type="ECO:0000313" key="2">
    <source>
        <dbReference type="EMBL" id="KAK8938433.1"/>
    </source>
</evidence>
<feature type="transmembrane region" description="Helical" evidence="1">
    <location>
        <begin position="52"/>
        <end position="77"/>
    </location>
</feature>
<protein>
    <submittedName>
        <fullName evidence="2">Uncharacterized protein</fullName>
    </submittedName>
</protein>